<dbReference type="OrthoDB" id="433071at2759"/>
<evidence type="ECO:0000313" key="2">
    <source>
        <dbReference type="Proteomes" id="UP000654075"/>
    </source>
</evidence>
<protein>
    <submittedName>
        <fullName evidence="1">Uncharacterized protein</fullName>
    </submittedName>
</protein>
<proteinExistence type="predicted"/>
<evidence type="ECO:0000313" key="1">
    <source>
        <dbReference type="EMBL" id="CAE8625889.1"/>
    </source>
</evidence>
<keyword evidence="2" id="KW-1185">Reference proteome</keyword>
<gene>
    <name evidence="1" type="ORF">PGLA1383_LOCUS42868</name>
</gene>
<sequence>MVNGVMTSKGRAPSGAIAKANLKKRATKQDMMAKAQNVEAKFRKSGGYGKAVVSIWDAPKGGIEKSPAYRKLLTRCELDAKGKPPPAELRNGAPVKGGFPLKSYPPNVLVDAHRVSWLPDDWAQVMKNTGPGGVYHGWMSPEGKFAYHKQGYPGAIEGTLGRKLTVMDGLNGMMRSIRKIVPPGADKKFLHDCLSPAERKHIAPKEAFLFGVVSGKRANIESGQHDIMIVEGHFKQVGIRPTWYVDAESLEDYKKLGLDAKVGGKLTPARNMVLDDAQKKNLVAVEISDDISKWIYYDCGKQSYVGEKDFKKANRDLLGVPKHVVSPLAAAQFVLAKMRSDPGKPHLGGVYPTSNAAITLGQSEFSRQHFILGDFFVAEPSSPCRFDPEMSLKEDYDYTCSHVKQHGCVLRCNRMFLSVKHATNAGGAVAARDQHGAKERVNIAILNEKWPGVFRINTRRKGASDSEVTMNWSGYGKTTSGPAPKKATPGAFATKVKKASLKSKNVAGSFPSSSVVHYTKELSKSKYLNKRSSRCHGKTVSEIMGMKYTDASGNERSYNSSDLKYDINGGRLKVLKK</sequence>
<name>A0A813GT17_POLGL</name>
<comment type="caution">
    <text evidence="1">The sequence shown here is derived from an EMBL/GenBank/DDBJ whole genome shotgun (WGS) entry which is preliminary data.</text>
</comment>
<reference evidence="1" key="1">
    <citation type="submission" date="2021-02" db="EMBL/GenBank/DDBJ databases">
        <authorList>
            <person name="Dougan E. K."/>
            <person name="Rhodes N."/>
            <person name="Thang M."/>
            <person name="Chan C."/>
        </authorList>
    </citation>
    <scope>NUCLEOTIDE SEQUENCE</scope>
</reference>
<accession>A0A813GT17</accession>
<dbReference type="EMBL" id="CAJNNV010028836">
    <property type="protein sequence ID" value="CAE8625889.1"/>
    <property type="molecule type" value="Genomic_DNA"/>
</dbReference>
<dbReference type="AlphaFoldDB" id="A0A813GT17"/>
<organism evidence="1 2">
    <name type="scientific">Polarella glacialis</name>
    <name type="common">Dinoflagellate</name>
    <dbReference type="NCBI Taxonomy" id="89957"/>
    <lineage>
        <taxon>Eukaryota</taxon>
        <taxon>Sar</taxon>
        <taxon>Alveolata</taxon>
        <taxon>Dinophyceae</taxon>
        <taxon>Suessiales</taxon>
        <taxon>Suessiaceae</taxon>
        <taxon>Polarella</taxon>
    </lineage>
</organism>
<dbReference type="Proteomes" id="UP000654075">
    <property type="component" value="Unassembled WGS sequence"/>
</dbReference>